<reference evidence="3" key="1">
    <citation type="journal article" date="2019" name="Int. J. Syst. Evol. Microbiol.">
        <title>The Global Catalogue of Microorganisms (GCM) 10K type strain sequencing project: providing services to taxonomists for standard genome sequencing and annotation.</title>
        <authorList>
            <consortium name="The Broad Institute Genomics Platform"/>
            <consortium name="The Broad Institute Genome Sequencing Center for Infectious Disease"/>
            <person name="Wu L."/>
            <person name="Ma J."/>
        </authorList>
    </citation>
    <scope>NUCLEOTIDE SEQUENCE [LARGE SCALE GENOMIC DNA]</scope>
    <source>
        <strain evidence="3">JCM 31486</strain>
    </source>
</reference>
<comment type="caution">
    <text evidence="2">The sequence shown here is derived from an EMBL/GenBank/DDBJ whole genome shotgun (WGS) entry which is preliminary data.</text>
</comment>
<dbReference type="SUPFAM" id="SSF55931">
    <property type="entry name" value="Glutamine synthetase/guanido kinase"/>
    <property type="match status" value="1"/>
</dbReference>
<sequence length="148" mass="15955">MTDKEVYLGVEVQTRRLVDRVIESATPVLASLHTPSTSGTRFEAISDTYRGQADKYQSSGCHVHVGVPDRETAIAVINHLRPWLPTLLALSVNSPFDDGTDSGFGSWRTLQQATFPGSGIPPWFASASAYDLQVDPLVAAAVLVDPAM</sequence>
<comment type="catalytic activity">
    <reaction evidence="1">
        <text>L-cysteine + L-glutamate + ATP = gamma-L-glutamyl-L-cysteine + ADP + phosphate + H(+)</text>
        <dbReference type="Rhea" id="RHEA:13285"/>
        <dbReference type="ChEBI" id="CHEBI:15378"/>
        <dbReference type="ChEBI" id="CHEBI:29985"/>
        <dbReference type="ChEBI" id="CHEBI:30616"/>
        <dbReference type="ChEBI" id="CHEBI:35235"/>
        <dbReference type="ChEBI" id="CHEBI:43474"/>
        <dbReference type="ChEBI" id="CHEBI:58173"/>
        <dbReference type="ChEBI" id="CHEBI:456216"/>
        <dbReference type="EC" id="6.3.2.2"/>
    </reaction>
</comment>
<proteinExistence type="predicted"/>
<dbReference type="InterPro" id="IPR050141">
    <property type="entry name" value="GCL_type2/YbdK_subfam"/>
</dbReference>
<dbReference type="PANTHER" id="PTHR36510">
    <property type="entry name" value="GLUTAMATE--CYSTEINE LIGASE 2-RELATED"/>
    <property type="match status" value="1"/>
</dbReference>
<evidence type="ECO:0000313" key="2">
    <source>
        <dbReference type="EMBL" id="MFD1047452.1"/>
    </source>
</evidence>
<name>A0ABW3MBX0_9PSEU</name>
<dbReference type="EMBL" id="JBHTIS010001082">
    <property type="protein sequence ID" value="MFD1047452.1"/>
    <property type="molecule type" value="Genomic_DNA"/>
</dbReference>
<protein>
    <submittedName>
        <fullName evidence="2">Glutamate-cysteine ligase family protein</fullName>
    </submittedName>
</protein>
<accession>A0ABW3MBX0</accession>
<keyword evidence="3" id="KW-1185">Reference proteome</keyword>
<dbReference type="Gene3D" id="3.30.590.20">
    <property type="match status" value="1"/>
</dbReference>
<evidence type="ECO:0000313" key="3">
    <source>
        <dbReference type="Proteomes" id="UP001597045"/>
    </source>
</evidence>
<evidence type="ECO:0000256" key="1">
    <source>
        <dbReference type="ARBA" id="ARBA00048819"/>
    </source>
</evidence>
<dbReference type="InterPro" id="IPR006336">
    <property type="entry name" value="GCS2"/>
</dbReference>
<keyword evidence="2" id="KW-0436">Ligase</keyword>
<organism evidence="2 3">
    <name type="scientific">Kibdelosporangium lantanae</name>
    <dbReference type="NCBI Taxonomy" id="1497396"/>
    <lineage>
        <taxon>Bacteria</taxon>
        <taxon>Bacillati</taxon>
        <taxon>Actinomycetota</taxon>
        <taxon>Actinomycetes</taxon>
        <taxon>Pseudonocardiales</taxon>
        <taxon>Pseudonocardiaceae</taxon>
        <taxon>Kibdelosporangium</taxon>
    </lineage>
</organism>
<gene>
    <name evidence="2" type="ORF">ACFQ1S_18865</name>
</gene>
<dbReference type="InterPro" id="IPR014746">
    <property type="entry name" value="Gln_synth/guanido_kin_cat_dom"/>
</dbReference>
<dbReference type="PANTHER" id="PTHR36510:SF1">
    <property type="entry name" value="GLUTAMATE--CYSTEINE LIGASE 2-RELATED"/>
    <property type="match status" value="1"/>
</dbReference>
<dbReference type="Proteomes" id="UP001597045">
    <property type="component" value="Unassembled WGS sequence"/>
</dbReference>
<dbReference type="Pfam" id="PF04107">
    <property type="entry name" value="GCS2"/>
    <property type="match status" value="1"/>
</dbReference>
<dbReference type="GO" id="GO:0016874">
    <property type="term" value="F:ligase activity"/>
    <property type="evidence" value="ECO:0007669"/>
    <property type="project" value="UniProtKB-KW"/>
</dbReference>
<feature type="non-terminal residue" evidence="2">
    <location>
        <position position="148"/>
    </location>
</feature>